<keyword evidence="3" id="KW-1185">Reference proteome</keyword>
<dbReference type="EMBL" id="BSNS01000002">
    <property type="protein sequence ID" value="GLQ53229.1"/>
    <property type="molecule type" value="Genomic_DNA"/>
</dbReference>
<comment type="caution">
    <text evidence="2">The sequence shown here is derived from an EMBL/GenBank/DDBJ whole genome shotgun (WGS) entry which is preliminary data.</text>
</comment>
<sequence length="85" mass="8867">MNLKVVIGPTQQHAAKDMGASAGLAAADPDERGVRRRRIGELAIVDEEMALTGVKEGSTGLDALSADEGLGPLPEVRSGDVRRTD</sequence>
<dbReference type="Proteomes" id="UP001156691">
    <property type="component" value="Unassembled WGS sequence"/>
</dbReference>
<proteinExistence type="predicted"/>
<organism evidence="2 3">
    <name type="scientific">Devosia nitrariae</name>
    <dbReference type="NCBI Taxonomy" id="2071872"/>
    <lineage>
        <taxon>Bacteria</taxon>
        <taxon>Pseudomonadati</taxon>
        <taxon>Pseudomonadota</taxon>
        <taxon>Alphaproteobacteria</taxon>
        <taxon>Hyphomicrobiales</taxon>
        <taxon>Devosiaceae</taxon>
        <taxon>Devosia</taxon>
    </lineage>
</organism>
<evidence type="ECO:0000256" key="1">
    <source>
        <dbReference type="SAM" id="MobiDB-lite"/>
    </source>
</evidence>
<gene>
    <name evidence="2" type="ORF">GCM10010862_04870</name>
</gene>
<name>A0ABQ5VZK0_9HYPH</name>
<evidence type="ECO:0000313" key="3">
    <source>
        <dbReference type="Proteomes" id="UP001156691"/>
    </source>
</evidence>
<protein>
    <submittedName>
        <fullName evidence="2">Uncharacterized protein</fullName>
    </submittedName>
</protein>
<accession>A0ABQ5VZK0</accession>
<reference evidence="3" key="1">
    <citation type="journal article" date="2019" name="Int. J. Syst. Evol. Microbiol.">
        <title>The Global Catalogue of Microorganisms (GCM) 10K type strain sequencing project: providing services to taxonomists for standard genome sequencing and annotation.</title>
        <authorList>
            <consortium name="The Broad Institute Genomics Platform"/>
            <consortium name="The Broad Institute Genome Sequencing Center for Infectious Disease"/>
            <person name="Wu L."/>
            <person name="Ma J."/>
        </authorList>
    </citation>
    <scope>NUCLEOTIDE SEQUENCE [LARGE SCALE GENOMIC DNA]</scope>
    <source>
        <strain evidence="3">NBRC 112416</strain>
    </source>
</reference>
<evidence type="ECO:0000313" key="2">
    <source>
        <dbReference type="EMBL" id="GLQ53229.1"/>
    </source>
</evidence>
<feature type="region of interest" description="Disordered" evidence="1">
    <location>
        <begin position="58"/>
        <end position="85"/>
    </location>
</feature>